<dbReference type="RefSeq" id="WP_239796985.1">
    <property type="nucleotide sequence ID" value="NZ_OU912926.1"/>
</dbReference>
<keyword evidence="2" id="KW-1185">Reference proteome</keyword>
<proteinExistence type="predicted"/>
<protein>
    <submittedName>
        <fullName evidence="1">Uncharacterized protein</fullName>
    </submittedName>
</protein>
<sequence length="105" mass="11691">MTSEILRDPGDTFPWSVLKDGTRVLQMRTAISGLITQNNEMGICMEGSTHLIHNPKGITRLKGQDDVTKALNKASGTRQNVTVIGYLVDGKCEYFGCMTLHQWLH</sequence>
<accession>A0ABN8AS39</accession>
<name>A0ABN8AS39_9PROT</name>
<gene>
    <name evidence="1" type="ORF">NTG6680_1911</name>
</gene>
<organism evidence="1 2">
    <name type="scientific">Candidatus Nitrotoga arctica</name>
    <dbReference type="NCBI Taxonomy" id="453162"/>
    <lineage>
        <taxon>Bacteria</taxon>
        <taxon>Pseudomonadati</taxon>
        <taxon>Pseudomonadota</taxon>
        <taxon>Betaproteobacteria</taxon>
        <taxon>Nitrosomonadales</taxon>
        <taxon>Gallionellaceae</taxon>
        <taxon>Candidatus Nitrotoga</taxon>
    </lineage>
</organism>
<dbReference type="Proteomes" id="UP000839052">
    <property type="component" value="Chromosome"/>
</dbReference>
<evidence type="ECO:0000313" key="2">
    <source>
        <dbReference type="Proteomes" id="UP000839052"/>
    </source>
</evidence>
<reference evidence="1 2" key="1">
    <citation type="submission" date="2021-10" db="EMBL/GenBank/DDBJ databases">
        <authorList>
            <person name="Koch H."/>
        </authorList>
    </citation>
    <scope>NUCLEOTIDE SEQUENCE [LARGE SCALE GENOMIC DNA]</scope>
    <source>
        <strain evidence="1">6680</strain>
    </source>
</reference>
<evidence type="ECO:0000313" key="1">
    <source>
        <dbReference type="EMBL" id="CAG9933160.1"/>
    </source>
</evidence>
<dbReference type="EMBL" id="OU912926">
    <property type="protein sequence ID" value="CAG9933160.1"/>
    <property type="molecule type" value="Genomic_DNA"/>
</dbReference>